<organism evidence="3 7">
    <name type="scientific">Aureobasidium pullulans</name>
    <name type="common">Black yeast</name>
    <name type="synonym">Pullularia pullulans</name>
    <dbReference type="NCBI Taxonomy" id="5580"/>
    <lineage>
        <taxon>Eukaryota</taxon>
        <taxon>Fungi</taxon>
        <taxon>Dikarya</taxon>
        <taxon>Ascomycota</taxon>
        <taxon>Pezizomycotina</taxon>
        <taxon>Dothideomycetes</taxon>
        <taxon>Dothideomycetidae</taxon>
        <taxon>Dothideales</taxon>
        <taxon>Saccotheciaceae</taxon>
        <taxon>Aureobasidium</taxon>
    </lineage>
</organism>
<evidence type="ECO:0000313" key="8">
    <source>
        <dbReference type="Proteomes" id="UP000309734"/>
    </source>
</evidence>
<evidence type="ECO:0000313" key="7">
    <source>
        <dbReference type="Proteomes" id="UP000304928"/>
    </source>
</evidence>
<evidence type="ECO:0000259" key="2">
    <source>
        <dbReference type="Pfam" id="PF06916"/>
    </source>
</evidence>
<dbReference type="InterPro" id="IPR045866">
    <property type="entry name" value="FAM210A/B-like"/>
</dbReference>
<evidence type="ECO:0000313" key="3">
    <source>
        <dbReference type="EMBL" id="THW86129.1"/>
    </source>
</evidence>
<feature type="domain" description="DUF1279" evidence="2">
    <location>
        <begin position="98"/>
        <end position="230"/>
    </location>
</feature>
<dbReference type="EMBL" id="QZBT01000006">
    <property type="protein sequence ID" value="THZ88548.1"/>
    <property type="molecule type" value="Genomic_DNA"/>
</dbReference>
<dbReference type="Proteomes" id="UP000309734">
    <property type="component" value="Unassembled WGS sequence"/>
</dbReference>
<evidence type="ECO:0000313" key="4">
    <source>
        <dbReference type="EMBL" id="THX31497.1"/>
    </source>
</evidence>
<feature type="compositionally biased region" description="Low complexity" evidence="1">
    <location>
        <begin position="70"/>
        <end position="79"/>
    </location>
</feature>
<dbReference type="EMBL" id="QZAR01000159">
    <property type="protein sequence ID" value="THW86129.1"/>
    <property type="molecule type" value="Genomic_DNA"/>
</dbReference>
<dbReference type="PANTHER" id="PTHR21377">
    <property type="entry name" value="PROTEIN FAM210B, MITOCHONDRIAL"/>
    <property type="match status" value="1"/>
</dbReference>
<gene>
    <name evidence="6" type="ORF">D6C84_00778</name>
    <name evidence="5" type="ORF">D6C85_02789</name>
    <name evidence="4" type="ORF">D6D12_02811</name>
    <name evidence="3" type="ORF">D6D15_07586</name>
</gene>
<dbReference type="EMBL" id="QZBS01000053">
    <property type="protein sequence ID" value="THZ75633.1"/>
    <property type="molecule type" value="Genomic_DNA"/>
</dbReference>
<dbReference type="AlphaFoldDB" id="A0A4S9B0L5"/>
<dbReference type="InterPro" id="IPR009688">
    <property type="entry name" value="FAM210A/B-like_dom"/>
</dbReference>
<reference evidence="7 8" key="1">
    <citation type="submission" date="2018-10" db="EMBL/GenBank/DDBJ databases">
        <title>Fifty Aureobasidium pullulans genomes reveal a recombining polyextremotolerant generalist.</title>
        <authorList>
            <person name="Gostincar C."/>
            <person name="Turk M."/>
            <person name="Zajc J."/>
            <person name="Gunde-Cimerman N."/>
        </authorList>
    </citation>
    <scope>NUCLEOTIDE SEQUENCE [LARGE SCALE GENOMIC DNA]</scope>
    <source>
        <strain evidence="4 10">EXF-10081</strain>
        <strain evidence="3 7">EXF-10507</strain>
        <strain evidence="6 9">EXF-3403</strain>
        <strain evidence="5 8">EXF-3519</strain>
    </source>
</reference>
<dbReference type="GO" id="GO:0005739">
    <property type="term" value="C:mitochondrion"/>
    <property type="evidence" value="ECO:0007669"/>
    <property type="project" value="TreeGrafter"/>
</dbReference>
<dbReference type="Proteomes" id="UP000304928">
    <property type="component" value="Unassembled WGS sequence"/>
</dbReference>
<dbReference type="PANTHER" id="PTHR21377:SF0">
    <property type="entry name" value="PROTEIN FAM210B, MITOCHONDRIAL"/>
    <property type="match status" value="1"/>
</dbReference>
<evidence type="ECO:0000313" key="9">
    <source>
        <dbReference type="Proteomes" id="UP000310039"/>
    </source>
</evidence>
<evidence type="ECO:0000256" key="1">
    <source>
        <dbReference type="SAM" id="MobiDB-lite"/>
    </source>
</evidence>
<sequence length="256" mass="28689">MVLLQLLRRQVATSSTGRIAAHPVHPARVAHQIWRPQQRAQFHRLFAQKTASSPNTATWRQLLSRFRNTNSRRWNSSRPSPDPTPHLGSPTPQLSFFQRFKQLGKEYGWVVTGVYFGLSALDLPFCFLAVRGLGTDRVARWEHAIVGTIKDAVKAVMPEVGNKADEVVEQVETAVGSPAAREGNVWGVPEAEARNNEEASQALWTQFVLAYAIHKSFIFIRVPLAVAITPKVVKTLRSWGWQIGKKKLRSAKPTKP</sequence>
<name>A0A4S9B0L5_AURPU</name>
<evidence type="ECO:0000313" key="6">
    <source>
        <dbReference type="EMBL" id="THZ88548.1"/>
    </source>
</evidence>
<evidence type="ECO:0000313" key="10">
    <source>
        <dbReference type="Proteomes" id="UP000310374"/>
    </source>
</evidence>
<protein>
    <recommendedName>
        <fullName evidence="2">DUF1279 domain-containing protein</fullName>
    </recommendedName>
</protein>
<dbReference type="Pfam" id="PF06916">
    <property type="entry name" value="FAM210A-B_dom"/>
    <property type="match status" value="1"/>
</dbReference>
<feature type="region of interest" description="Disordered" evidence="1">
    <location>
        <begin position="70"/>
        <end position="91"/>
    </location>
</feature>
<dbReference type="EMBL" id="QZAT01000022">
    <property type="protein sequence ID" value="THX31497.1"/>
    <property type="molecule type" value="Genomic_DNA"/>
</dbReference>
<accession>A0A4S9B0L5</accession>
<dbReference type="Proteomes" id="UP000310374">
    <property type="component" value="Unassembled WGS sequence"/>
</dbReference>
<evidence type="ECO:0000313" key="5">
    <source>
        <dbReference type="EMBL" id="THZ75633.1"/>
    </source>
</evidence>
<comment type="caution">
    <text evidence="3">The sequence shown here is derived from an EMBL/GenBank/DDBJ whole genome shotgun (WGS) entry which is preliminary data.</text>
</comment>
<dbReference type="Proteomes" id="UP000310039">
    <property type="component" value="Unassembled WGS sequence"/>
</dbReference>
<proteinExistence type="predicted"/>